<feature type="region of interest" description="Disordered" evidence="1">
    <location>
        <begin position="22"/>
        <end position="124"/>
    </location>
</feature>
<reference evidence="2" key="1">
    <citation type="submission" date="2021-03" db="EMBL/GenBank/DDBJ databases">
        <title>Whole genome shotgun sequence of Actinoplanes consettensis NBRC 14913.</title>
        <authorList>
            <person name="Komaki H."/>
            <person name="Tamura T."/>
        </authorList>
    </citation>
    <scope>NUCLEOTIDE SEQUENCE</scope>
    <source>
        <strain evidence="2">NBRC 14913</strain>
    </source>
</reference>
<keyword evidence="3" id="KW-1185">Reference proteome</keyword>
<evidence type="ECO:0000313" key="2">
    <source>
        <dbReference type="EMBL" id="GIM78337.1"/>
    </source>
</evidence>
<dbReference type="Proteomes" id="UP000680865">
    <property type="component" value="Unassembled WGS sequence"/>
</dbReference>
<feature type="region of interest" description="Disordered" evidence="1">
    <location>
        <begin position="233"/>
        <end position="351"/>
    </location>
</feature>
<protein>
    <submittedName>
        <fullName evidence="2">Uncharacterized protein</fullName>
    </submittedName>
</protein>
<feature type="compositionally biased region" description="Polar residues" evidence="1">
    <location>
        <begin position="332"/>
        <end position="341"/>
    </location>
</feature>
<gene>
    <name evidence="2" type="ORF">Aco04nite_59940</name>
</gene>
<proteinExistence type="predicted"/>
<feature type="compositionally biased region" description="Basic and acidic residues" evidence="1">
    <location>
        <begin position="311"/>
        <end position="330"/>
    </location>
</feature>
<evidence type="ECO:0000256" key="1">
    <source>
        <dbReference type="SAM" id="MobiDB-lite"/>
    </source>
</evidence>
<accession>A0A919STP5</accession>
<dbReference type="AlphaFoldDB" id="A0A919STP5"/>
<feature type="compositionally biased region" description="Basic residues" evidence="1">
    <location>
        <begin position="71"/>
        <end position="90"/>
    </location>
</feature>
<name>A0A919STP5_9ACTN</name>
<feature type="compositionally biased region" description="Basic residues" evidence="1">
    <location>
        <begin position="286"/>
        <end position="295"/>
    </location>
</feature>
<comment type="caution">
    <text evidence="2">The sequence shown here is derived from an EMBL/GenBank/DDBJ whole genome shotgun (WGS) entry which is preliminary data.</text>
</comment>
<sequence length="351" mass="39273">MPPQLVPAGSQSLHVRLKLPGHPVERPRQLPDLIPPPHRHPHTQLPVSHLARSPGKLLQRTRSRASQPPRGKNRQPRHRKNGYGKKHVQNRRLLGPHLHADRKRLTRLNGYPPPRRTGNLPDSDLNTRRAAVTKAPDEKPIDPLQSHHNNVVLHRPRPDRGNRLPHTAALTCANLARTALRWATLHWATLHWATLHWATLHWATLGRDGWLPGVGCPRLSSLIRSRTVAFTDGPTRRGGGGAASWRDANLGRQPAGNHLVGSGPLIGHGQHGNRVRDSLELSAHRSDRRPHRRYGMIKSLCGPVPAHRGNGHPDKEGSEQDRTEHDREEGSSESATQSHISSWKWPSLERC</sequence>
<dbReference type="EMBL" id="BOQP01000034">
    <property type="protein sequence ID" value="GIM78337.1"/>
    <property type="molecule type" value="Genomic_DNA"/>
</dbReference>
<organism evidence="2 3">
    <name type="scientific">Winogradskya consettensis</name>
    <dbReference type="NCBI Taxonomy" id="113560"/>
    <lineage>
        <taxon>Bacteria</taxon>
        <taxon>Bacillati</taxon>
        <taxon>Actinomycetota</taxon>
        <taxon>Actinomycetes</taxon>
        <taxon>Micromonosporales</taxon>
        <taxon>Micromonosporaceae</taxon>
        <taxon>Winogradskya</taxon>
    </lineage>
</organism>
<evidence type="ECO:0000313" key="3">
    <source>
        <dbReference type="Proteomes" id="UP000680865"/>
    </source>
</evidence>
<feature type="compositionally biased region" description="Basic and acidic residues" evidence="1">
    <location>
        <begin position="274"/>
        <end position="285"/>
    </location>
</feature>